<feature type="compositionally biased region" description="Pro residues" evidence="6">
    <location>
        <begin position="83"/>
        <end position="93"/>
    </location>
</feature>
<evidence type="ECO:0000256" key="3">
    <source>
        <dbReference type="ARBA" id="ARBA00023125"/>
    </source>
</evidence>
<dbReference type="EnsemblMetazoa" id="XM_031923263">
    <property type="protein sequence ID" value="XP_031779123"/>
    <property type="gene ID" value="LOC116416145"/>
</dbReference>
<dbReference type="PROSITE" id="PS50888">
    <property type="entry name" value="BHLH"/>
    <property type="match status" value="1"/>
</dbReference>
<dbReference type="Pfam" id="PF00010">
    <property type="entry name" value="HLH"/>
    <property type="match status" value="1"/>
</dbReference>
<dbReference type="AlphaFoldDB" id="A0A7M7PYT9"/>
<dbReference type="PROSITE" id="PS51054">
    <property type="entry name" value="ORANGE"/>
    <property type="match status" value="1"/>
</dbReference>
<evidence type="ECO:0000256" key="1">
    <source>
        <dbReference type="ARBA" id="ARBA00004123"/>
    </source>
</evidence>
<dbReference type="SUPFAM" id="SSF47459">
    <property type="entry name" value="HLH, helix-loop-helix DNA-binding domain"/>
    <property type="match status" value="1"/>
</dbReference>
<dbReference type="GO" id="GO:0046983">
    <property type="term" value="F:protein dimerization activity"/>
    <property type="evidence" value="ECO:0007669"/>
    <property type="project" value="InterPro"/>
</dbReference>
<evidence type="ECO:0000256" key="6">
    <source>
        <dbReference type="SAM" id="MobiDB-lite"/>
    </source>
</evidence>
<feature type="compositionally biased region" description="Basic and acidic residues" evidence="6">
    <location>
        <begin position="524"/>
        <end position="534"/>
    </location>
</feature>
<evidence type="ECO:0000313" key="9">
    <source>
        <dbReference type="EnsemblMetazoa" id="XP_031779123"/>
    </source>
</evidence>
<keyword evidence="2" id="KW-0805">Transcription regulation</keyword>
<evidence type="ECO:0000313" key="10">
    <source>
        <dbReference type="Proteomes" id="UP000002358"/>
    </source>
</evidence>
<dbReference type="Pfam" id="PF07527">
    <property type="entry name" value="Hairy_orange"/>
    <property type="match status" value="1"/>
</dbReference>
<keyword evidence="5" id="KW-0539">Nucleus</keyword>
<organism evidence="9 10">
    <name type="scientific">Nasonia vitripennis</name>
    <name type="common">Parasitic wasp</name>
    <dbReference type="NCBI Taxonomy" id="7425"/>
    <lineage>
        <taxon>Eukaryota</taxon>
        <taxon>Metazoa</taxon>
        <taxon>Ecdysozoa</taxon>
        <taxon>Arthropoda</taxon>
        <taxon>Hexapoda</taxon>
        <taxon>Insecta</taxon>
        <taxon>Pterygota</taxon>
        <taxon>Neoptera</taxon>
        <taxon>Endopterygota</taxon>
        <taxon>Hymenoptera</taxon>
        <taxon>Apocrita</taxon>
        <taxon>Proctotrupomorpha</taxon>
        <taxon>Chalcidoidea</taxon>
        <taxon>Pteromalidae</taxon>
        <taxon>Pteromalinae</taxon>
        <taxon>Nasonia</taxon>
    </lineage>
</organism>
<dbReference type="InterPro" id="IPR050370">
    <property type="entry name" value="HES_HEY"/>
</dbReference>
<feature type="domain" description="Orange" evidence="8">
    <location>
        <begin position="167"/>
        <end position="207"/>
    </location>
</feature>
<dbReference type="SMR" id="A0A7M7PYT9"/>
<dbReference type="SMART" id="SM00511">
    <property type="entry name" value="ORANGE"/>
    <property type="match status" value="1"/>
</dbReference>
<evidence type="ECO:0000256" key="5">
    <source>
        <dbReference type="ARBA" id="ARBA00023242"/>
    </source>
</evidence>
<evidence type="ECO:0000259" key="7">
    <source>
        <dbReference type="PROSITE" id="PS50888"/>
    </source>
</evidence>
<feature type="compositionally biased region" description="Basic residues" evidence="6">
    <location>
        <begin position="1"/>
        <end position="13"/>
    </location>
</feature>
<dbReference type="SMART" id="SM00353">
    <property type="entry name" value="HLH"/>
    <property type="match status" value="1"/>
</dbReference>
<feature type="compositionally biased region" description="Polar residues" evidence="6">
    <location>
        <begin position="501"/>
        <end position="515"/>
    </location>
</feature>
<proteinExistence type="predicted"/>
<feature type="domain" description="BHLH" evidence="7">
    <location>
        <begin position="99"/>
        <end position="156"/>
    </location>
</feature>
<keyword evidence="10" id="KW-1185">Reference proteome</keyword>
<dbReference type="GeneID" id="116416145"/>
<dbReference type="GO" id="GO:0005634">
    <property type="term" value="C:nucleus"/>
    <property type="evidence" value="ECO:0007669"/>
    <property type="project" value="UniProtKB-SubCell"/>
</dbReference>
<keyword evidence="4" id="KW-0804">Transcription</keyword>
<feature type="region of interest" description="Disordered" evidence="6">
    <location>
        <begin position="285"/>
        <end position="308"/>
    </location>
</feature>
<dbReference type="PANTHER" id="PTHR10985">
    <property type="entry name" value="BASIC HELIX-LOOP-HELIX TRANSCRIPTION FACTOR, HES-RELATED"/>
    <property type="match status" value="1"/>
</dbReference>
<dbReference type="InterPro" id="IPR036638">
    <property type="entry name" value="HLH_DNA-bd_sf"/>
</dbReference>
<feature type="compositionally biased region" description="Low complexity" evidence="6">
    <location>
        <begin position="14"/>
        <end position="49"/>
    </location>
</feature>
<feature type="region of interest" description="Disordered" evidence="6">
    <location>
        <begin position="76"/>
        <end position="107"/>
    </location>
</feature>
<protein>
    <submittedName>
        <fullName evidence="9">Uncharacterized protein</fullName>
    </submittedName>
</protein>
<comment type="subcellular location">
    <subcellularLocation>
        <location evidence="1">Nucleus</location>
    </subcellularLocation>
</comment>
<dbReference type="SUPFAM" id="SSF158457">
    <property type="entry name" value="Orange domain-like"/>
    <property type="match status" value="1"/>
</dbReference>
<name>A0A7M7PYT9_NASVI</name>
<dbReference type="RefSeq" id="XP_031779123.1">
    <property type="nucleotide sequence ID" value="XM_031923263.2"/>
</dbReference>
<dbReference type="InterPro" id="IPR003650">
    <property type="entry name" value="Orange_dom"/>
</dbReference>
<accession>A0A7M7PYT9</accession>
<feature type="region of interest" description="Disordered" evidence="6">
    <location>
        <begin position="218"/>
        <end position="247"/>
    </location>
</feature>
<dbReference type="Gene3D" id="4.10.280.10">
    <property type="entry name" value="Helix-loop-helix DNA-binding domain"/>
    <property type="match status" value="1"/>
</dbReference>
<dbReference type="FunFam" id="4.10.280.10:FF:000009">
    <property type="entry name" value="Transcription factor HES-1"/>
    <property type="match status" value="1"/>
</dbReference>
<sequence>MTARVHSARHHQQTHQQQQNSQQEVKQATTAAASGAAAGGSSSSTATGSSSAATAAAVVAAVARLHQHQLQQLFVEESSTSPNPSPCTTPSPGPKLADGRRANKPLMEKRRRARINQSLAALKALILDSARLENTKHSKLEKADILELTVRHLQRQRSLAQPGLSRYKAGYQDCSREVSRYLDAPDIITGNTTPLEPAFKQRLLRHLDSCVSELDLDLGSRPDSGLGSSPGSVTDRVLGPASPGPLDPHQQAVATAAAAAAAAHCSAALGAALIKQEMPELVEAARADSSTAPGDENNNSSRPTSAFAPMQPGAVPVVPGMEQPGSSQPNSMLSVVQVIPSRLPDGQVVFLLPSHYVQLAAAAAANGISIGPNPPTAIWAATNMSLLKATDKLIKRPLCDEPQQDWPDAAALSAGLKPPKSPRVEAPPTEQPLDFTTSSAKKLKAAAARYMAQQQCEAATAMLGYPEDRPPPSQPVEASVKPEEMCAKPGLPKQELPAVPATTTLLPEAESNSRGSPPEGVQPVKDEEGMWRPW</sequence>
<dbReference type="InterPro" id="IPR011598">
    <property type="entry name" value="bHLH_dom"/>
</dbReference>
<dbReference type="GO" id="GO:1990837">
    <property type="term" value="F:sequence-specific double-stranded DNA binding"/>
    <property type="evidence" value="ECO:0007669"/>
    <property type="project" value="UniProtKB-ARBA"/>
</dbReference>
<dbReference type="Gene3D" id="6.10.250.980">
    <property type="match status" value="1"/>
</dbReference>
<feature type="region of interest" description="Disordered" evidence="6">
    <location>
        <begin position="412"/>
        <end position="434"/>
    </location>
</feature>
<reference evidence="9" key="1">
    <citation type="submission" date="2021-01" db="UniProtKB">
        <authorList>
            <consortium name="EnsemblMetazoa"/>
        </authorList>
    </citation>
    <scope>IDENTIFICATION</scope>
</reference>
<dbReference type="GO" id="GO:0006355">
    <property type="term" value="P:regulation of DNA-templated transcription"/>
    <property type="evidence" value="ECO:0007669"/>
    <property type="project" value="InterPro"/>
</dbReference>
<keyword evidence="3" id="KW-0238">DNA-binding</keyword>
<dbReference type="OrthoDB" id="6085656at2759"/>
<dbReference type="InParanoid" id="A0A7M7PYT9"/>
<feature type="compositionally biased region" description="Polar residues" evidence="6">
    <location>
        <begin position="288"/>
        <end position="304"/>
    </location>
</feature>
<dbReference type="KEGG" id="nvi:116416145"/>
<evidence type="ECO:0000256" key="4">
    <source>
        <dbReference type="ARBA" id="ARBA00023163"/>
    </source>
</evidence>
<dbReference type="CDD" id="cd11410">
    <property type="entry name" value="bHLH_O_HES"/>
    <property type="match status" value="1"/>
</dbReference>
<feature type="region of interest" description="Disordered" evidence="6">
    <location>
        <begin position="463"/>
        <end position="534"/>
    </location>
</feature>
<dbReference type="CTD" id="35168"/>
<evidence type="ECO:0000256" key="2">
    <source>
        <dbReference type="ARBA" id="ARBA00023015"/>
    </source>
</evidence>
<dbReference type="Proteomes" id="UP000002358">
    <property type="component" value="Chromosome 1"/>
</dbReference>
<evidence type="ECO:0000259" key="8">
    <source>
        <dbReference type="PROSITE" id="PS51054"/>
    </source>
</evidence>
<feature type="region of interest" description="Disordered" evidence="6">
    <location>
        <begin position="1"/>
        <end position="49"/>
    </location>
</feature>